<name>A0ABX2TAS7_9PROT</name>
<keyword evidence="10 11" id="KW-0368">Histidine biosynthesis</keyword>
<evidence type="ECO:0000256" key="7">
    <source>
        <dbReference type="ARBA" id="ARBA00022741"/>
    </source>
</evidence>
<evidence type="ECO:0000313" key="12">
    <source>
        <dbReference type="EMBL" id="NYZ20253.1"/>
    </source>
</evidence>
<evidence type="ECO:0000256" key="4">
    <source>
        <dbReference type="ARBA" id="ARBA00009392"/>
    </source>
</evidence>
<evidence type="ECO:0000256" key="5">
    <source>
        <dbReference type="ARBA" id="ARBA00022490"/>
    </source>
</evidence>
<evidence type="ECO:0000256" key="9">
    <source>
        <dbReference type="ARBA" id="ARBA00022840"/>
    </source>
</evidence>
<comment type="catalytic activity">
    <reaction evidence="1 11">
        <text>1-(5-phospho-beta-D-ribosyl)-ATP + H2O = 1-(5-phospho-beta-D-ribosyl)-5'-AMP + diphosphate + H(+)</text>
        <dbReference type="Rhea" id="RHEA:22828"/>
        <dbReference type="ChEBI" id="CHEBI:15377"/>
        <dbReference type="ChEBI" id="CHEBI:15378"/>
        <dbReference type="ChEBI" id="CHEBI:33019"/>
        <dbReference type="ChEBI" id="CHEBI:59457"/>
        <dbReference type="ChEBI" id="CHEBI:73183"/>
        <dbReference type="EC" id="3.6.1.31"/>
    </reaction>
</comment>
<evidence type="ECO:0000256" key="3">
    <source>
        <dbReference type="ARBA" id="ARBA00005204"/>
    </source>
</evidence>
<reference evidence="12 13" key="1">
    <citation type="submission" date="2020-05" db="EMBL/GenBank/DDBJ databases">
        <title>Azospirillum oleiclasticum sp. nov, a nitrogen-fixing and heavy crude oil-emulsifying bacterium isolated from the crude oil of Yumen Oilfield.</title>
        <authorList>
            <person name="Wu D."/>
            <person name="Cai M."/>
            <person name="Zhang X."/>
        </authorList>
    </citation>
    <scope>NUCLEOTIDE SEQUENCE [LARGE SCALE GENOMIC DNA]</scope>
    <source>
        <strain evidence="12 13">ROY-1-1-2</strain>
    </source>
</reference>
<proteinExistence type="inferred from homology"/>
<comment type="subcellular location">
    <subcellularLocation>
        <location evidence="2 11">Cytoplasm</location>
    </subcellularLocation>
</comment>
<dbReference type="Gene3D" id="1.10.287.1080">
    <property type="entry name" value="MazG-like"/>
    <property type="match status" value="1"/>
</dbReference>
<dbReference type="Proteomes" id="UP000584642">
    <property type="component" value="Unassembled WGS sequence"/>
</dbReference>
<keyword evidence="5 11" id="KW-0963">Cytoplasm</keyword>
<dbReference type="EC" id="3.6.1.31" evidence="11"/>
<comment type="pathway">
    <text evidence="3 11">Amino-acid biosynthesis; L-histidine biosynthesis; L-histidine from 5-phospho-alpha-D-ribose 1-diphosphate: step 2/9.</text>
</comment>
<evidence type="ECO:0000256" key="6">
    <source>
        <dbReference type="ARBA" id="ARBA00022605"/>
    </source>
</evidence>
<dbReference type="NCBIfam" id="NF001611">
    <property type="entry name" value="PRK00400.1-3"/>
    <property type="match status" value="1"/>
</dbReference>
<keyword evidence="13" id="KW-1185">Reference proteome</keyword>
<dbReference type="GO" id="GO:0004636">
    <property type="term" value="F:phosphoribosyl-ATP diphosphatase activity"/>
    <property type="evidence" value="ECO:0007669"/>
    <property type="project" value="UniProtKB-EC"/>
</dbReference>
<dbReference type="InterPro" id="IPR008179">
    <property type="entry name" value="HisE"/>
</dbReference>
<keyword evidence="9 11" id="KW-0067">ATP-binding</keyword>
<protein>
    <recommendedName>
        <fullName evidence="11">Phosphoribosyl-ATP pyrophosphatase</fullName>
        <shortName evidence="11">PRA-PH</shortName>
        <ecNumber evidence="11">3.6.1.31</ecNumber>
    </recommendedName>
</protein>
<organism evidence="12 13">
    <name type="scientific">Azospirillum oleiclasticum</name>
    <dbReference type="NCBI Taxonomy" id="2735135"/>
    <lineage>
        <taxon>Bacteria</taxon>
        <taxon>Pseudomonadati</taxon>
        <taxon>Pseudomonadota</taxon>
        <taxon>Alphaproteobacteria</taxon>
        <taxon>Rhodospirillales</taxon>
        <taxon>Azospirillaceae</taxon>
        <taxon>Azospirillum</taxon>
    </lineage>
</organism>
<dbReference type="PANTHER" id="PTHR42945:SF9">
    <property type="entry name" value="HISTIDINE BIOSYNTHESIS BIFUNCTIONAL PROTEIN HISIE"/>
    <property type="match status" value="1"/>
</dbReference>
<dbReference type="PANTHER" id="PTHR42945">
    <property type="entry name" value="HISTIDINE BIOSYNTHESIS BIFUNCTIONAL PROTEIN"/>
    <property type="match status" value="1"/>
</dbReference>
<evidence type="ECO:0000256" key="11">
    <source>
        <dbReference type="HAMAP-Rule" id="MF_01020"/>
    </source>
</evidence>
<dbReference type="NCBIfam" id="TIGR03188">
    <property type="entry name" value="histidine_hisI"/>
    <property type="match status" value="1"/>
</dbReference>
<keyword evidence="8 11" id="KW-0378">Hydrolase</keyword>
<dbReference type="SUPFAM" id="SSF101386">
    <property type="entry name" value="all-alpha NTP pyrophosphatases"/>
    <property type="match status" value="1"/>
</dbReference>
<dbReference type="EMBL" id="JABFDB010000006">
    <property type="protein sequence ID" value="NYZ20253.1"/>
    <property type="molecule type" value="Genomic_DNA"/>
</dbReference>
<dbReference type="Pfam" id="PF01503">
    <property type="entry name" value="PRA-PH"/>
    <property type="match status" value="1"/>
</dbReference>
<dbReference type="InterPro" id="IPR021130">
    <property type="entry name" value="PRib-ATP_PPHydrolase-like"/>
</dbReference>
<keyword evidence="6 11" id="KW-0028">Amino-acid biosynthesis</keyword>
<gene>
    <name evidence="11" type="primary">hisE</name>
    <name evidence="12" type="ORF">HND93_11060</name>
</gene>
<sequence length="113" mass="12010">MAEERATAAVLDRLHATVLARKGADPSSSYTAKLYSRGTPKIAQKLGEEAVETVIEAVRGNRDGVVSESADLLYHLMVLWADAGVAPEEVYAKLAAREGTSGIDEKNARPKAG</sequence>
<comment type="caution">
    <text evidence="12">The sequence shown here is derived from an EMBL/GenBank/DDBJ whole genome shotgun (WGS) entry which is preliminary data.</text>
</comment>
<comment type="similarity">
    <text evidence="4 11">Belongs to the PRA-PH family.</text>
</comment>
<keyword evidence="7 11" id="KW-0547">Nucleotide-binding</keyword>
<evidence type="ECO:0000256" key="2">
    <source>
        <dbReference type="ARBA" id="ARBA00004496"/>
    </source>
</evidence>
<evidence type="ECO:0000256" key="8">
    <source>
        <dbReference type="ARBA" id="ARBA00022801"/>
    </source>
</evidence>
<dbReference type="RefSeq" id="WP_180282017.1">
    <property type="nucleotide sequence ID" value="NZ_JABFDB010000006.1"/>
</dbReference>
<dbReference type="HAMAP" id="MF_01020">
    <property type="entry name" value="HisE"/>
    <property type="match status" value="1"/>
</dbReference>
<evidence type="ECO:0000256" key="1">
    <source>
        <dbReference type="ARBA" id="ARBA00001460"/>
    </source>
</evidence>
<dbReference type="NCBIfam" id="NF001613">
    <property type="entry name" value="PRK00400.1-5"/>
    <property type="match status" value="1"/>
</dbReference>
<evidence type="ECO:0000256" key="10">
    <source>
        <dbReference type="ARBA" id="ARBA00023102"/>
    </source>
</evidence>
<accession>A0ABX2TAS7</accession>
<dbReference type="CDD" id="cd11534">
    <property type="entry name" value="NTP-PPase_HisIE_like"/>
    <property type="match status" value="1"/>
</dbReference>
<evidence type="ECO:0000313" key="13">
    <source>
        <dbReference type="Proteomes" id="UP000584642"/>
    </source>
</evidence>